<dbReference type="InterPro" id="IPR022902">
    <property type="entry name" value="NAcTrfase_Eis"/>
</dbReference>
<dbReference type="InterPro" id="IPR041380">
    <property type="entry name" value="Acetyltransf_17"/>
</dbReference>
<dbReference type="Pfam" id="PF13527">
    <property type="entry name" value="Acetyltransf_9"/>
    <property type="match status" value="1"/>
</dbReference>
<feature type="binding site" evidence="4">
    <location>
        <begin position="93"/>
        <end position="98"/>
    </location>
    <ligand>
        <name>acetyl-CoA</name>
        <dbReference type="ChEBI" id="CHEBI:57288"/>
    </ligand>
</feature>
<organism evidence="6 7">
    <name type="scientific">Pseudonocardia hispaniensis</name>
    <dbReference type="NCBI Taxonomy" id="904933"/>
    <lineage>
        <taxon>Bacteria</taxon>
        <taxon>Bacillati</taxon>
        <taxon>Actinomycetota</taxon>
        <taxon>Actinomycetes</taxon>
        <taxon>Pseudonocardiales</taxon>
        <taxon>Pseudonocardiaceae</taxon>
        <taxon>Pseudonocardia</taxon>
    </lineage>
</organism>
<gene>
    <name evidence="6" type="ORF">ACFQE5_10790</name>
</gene>
<feature type="binding site" evidence="4">
    <location>
        <begin position="121"/>
        <end position="122"/>
    </location>
    <ligand>
        <name>acetyl-CoA</name>
        <dbReference type="ChEBI" id="CHEBI:57288"/>
    </ligand>
</feature>
<dbReference type="Gene3D" id="3.40.630.30">
    <property type="match status" value="2"/>
</dbReference>
<dbReference type="InterPro" id="IPR000182">
    <property type="entry name" value="GNAT_dom"/>
</dbReference>
<evidence type="ECO:0000259" key="5">
    <source>
        <dbReference type="PROSITE" id="PS51186"/>
    </source>
</evidence>
<dbReference type="InterPro" id="IPR051554">
    <property type="entry name" value="Acetyltransferase_Eis"/>
</dbReference>
<dbReference type="EMBL" id="JBHSQW010000025">
    <property type="protein sequence ID" value="MFC5994695.1"/>
    <property type="molecule type" value="Genomic_DNA"/>
</dbReference>
<evidence type="ECO:0000256" key="2">
    <source>
        <dbReference type="ARBA" id="ARBA00022679"/>
    </source>
</evidence>
<feature type="active site" description="Proton acceptor; via carboxylate" evidence="4">
    <location>
        <position position="406"/>
    </location>
</feature>
<evidence type="ECO:0000256" key="3">
    <source>
        <dbReference type="ARBA" id="ARBA00023315"/>
    </source>
</evidence>
<dbReference type="SUPFAM" id="SSF55718">
    <property type="entry name" value="SCP-like"/>
    <property type="match status" value="1"/>
</dbReference>
<dbReference type="InterPro" id="IPR016181">
    <property type="entry name" value="Acyl_CoA_acyltransferase"/>
</dbReference>
<dbReference type="Proteomes" id="UP001596302">
    <property type="component" value="Unassembled WGS sequence"/>
</dbReference>
<comment type="subunit">
    <text evidence="4">Homohexamer; trimer of dimers.</text>
</comment>
<protein>
    <submittedName>
        <fullName evidence="6">GNAT family N-acetyltransferase</fullName>
        <ecNumber evidence="6">2.3.1.-</ecNumber>
    </submittedName>
</protein>
<evidence type="ECO:0000256" key="1">
    <source>
        <dbReference type="ARBA" id="ARBA00009213"/>
    </source>
</evidence>
<evidence type="ECO:0000256" key="4">
    <source>
        <dbReference type="HAMAP-Rule" id="MF_01812"/>
    </source>
</evidence>
<dbReference type="PANTHER" id="PTHR37817">
    <property type="entry name" value="N-ACETYLTRANSFERASE EIS"/>
    <property type="match status" value="1"/>
</dbReference>
<name>A0ABW1J2Q6_9PSEU</name>
<dbReference type="InterPro" id="IPR036527">
    <property type="entry name" value="SCP2_sterol-bd_dom_sf"/>
</dbReference>
<dbReference type="GO" id="GO:0016746">
    <property type="term" value="F:acyltransferase activity"/>
    <property type="evidence" value="ECO:0007669"/>
    <property type="project" value="UniProtKB-KW"/>
</dbReference>
<dbReference type="HAMAP" id="MF_01812">
    <property type="entry name" value="Eis"/>
    <property type="match status" value="1"/>
</dbReference>
<dbReference type="RefSeq" id="WP_379584726.1">
    <property type="nucleotide sequence ID" value="NZ_JBHSQW010000025.1"/>
</dbReference>
<keyword evidence="3 4" id="KW-0012">Acyltransferase</keyword>
<dbReference type="NCBIfam" id="NF002367">
    <property type="entry name" value="PRK01346.1-4"/>
    <property type="match status" value="1"/>
</dbReference>
<proteinExistence type="inferred from homology"/>
<feature type="active site" description="Proton donor" evidence="4">
    <location>
        <position position="126"/>
    </location>
</feature>
<dbReference type="EC" id="2.3.1.-" evidence="6"/>
<comment type="similarity">
    <text evidence="1 4">Belongs to the acetyltransferase Eis family.</text>
</comment>
<reference evidence="7" key="1">
    <citation type="journal article" date="2019" name="Int. J. Syst. Evol. Microbiol.">
        <title>The Global Catalogue of Microorganisms (GCM) 10K type strain sequencing project: providing services to taxonomists for standard genome sequencing and annotation.</title>
        <authorList>
            <consortium name="The Broad Institute Genomics Platform"/>
            <consortium name="The Broad Institute Genome Sequencing Center for Infectious Disease"/>
            <person name="Wu L."/>
            <person name="Ma J."/>
        </authorList>
    </citation>
    <scope>NUCLEOTIDE SEQUENCE [LARGE SCALE GENOMIC DNA]</scope>
    <source>
        <strain evidence="7">CCM 8391</strain>
    </source>
</reference>
<keyword evidence="2 4" id="KW-0808">Transferase</keyword>
<evidence type="ECO:0000313" key="6">
    <source>
        <dbReference type="EMBL" id="MFC5994695.1"/>
    </source>
</evidence>
<dbReference type="InterPro" id="IPR025559">
    <property type="entry name" value="Eis_dom"/>
</dbReference>
<evidence type="ECO:0000313" key="7">
    <source>
        <dbReference type="Proteomes" id="UP001596302"/>
    </source>
</evidence>
<feature type="binding site" evidence="4">
    <location>
        <begin position="85"/>
        <end position="87"/>
    </location>
    <ligand>
        <name>acetyl-CoA</name>
        <dbReference type="ChEBI" id="CHEBI:57288"/>
    </ligand>
</feature>
<dbReference type="PANTHER" id="PTHR37817:SF1">
    <property type="entry name" value="N-ACETYLTRANSFERASE EIS"/>
    <property type="match status" value="1"/>
</dbReference>
<feature type="domain" description="N-acetyltransferase" evidence="5">
    <location>
        <begin position="9"/>
        <end position="156"/>
    </location>
</feature>
<dbReference type="Pfam" id="PF17668">
    <property type="entry name" value="Acetyltransf_17"/>
    <property type="match status" value="1"/>
</dbReference>
<keyword evidence="7" id="KW-1185">Reference proteome</keyword>
<dbReference type="PROSITE" id="PS51186">
    <property type="entry name" value="GNAT"/>
    <property type="match status" value="1"/>
</dbReference>
<dbReference type="SUPFAM" id="SSF55729">
    <property type="entry name" value="Acyl-CoA N-acyltransferases (Nat)"/>
    <property type="match status" value="1"/>
</dbReference>
<dbReference type="Pfam" id="PF13530">
    <property type="entry name" value="SCP2_2"/>
    <property type="match status" value="1"/>
</dbReference>
<sequence>MGLPAHRVVALGPDQLRDAHSLFAATIHRGPLDDQDWQHTATTYSPGRTFGVVHDGALVGTATSFRTRTAVPGGAALPTAAVTRVGVRADHTRRGVLTAMMHTQLRAAARAAEPLASLRASEAVIYERFGYGPATRGRHVRVPRPHRGWRAGAPAGGSVRLLGRSEIVPVLAPLQRRLALRRAGGIERPDAWWWGLVQRRLDAREHVVACVHTGPDGDDGFAVAFSHGVGPALTGRVLRVEDLHAGSVDAAAGLWRFLLSVDLVDTVEGWLRPLDEPLELLLTDPRKCQVTGQEDETWLRLVDVPAALAARSWGAAEPVLLGVSDTVLPENSGVYRIGPDAVERVSCAEPELECDVAGLAAAYLGDRMPSALAVCGWWTVRDPVAVSRADALFAIGGPRPWCGTFF</sequence>
<dbReference type="Gene3D" id="3.30.1050.10">
    <property type="entry name" value="SCP2 sterol-binding domain"/>
    <property type="match status" value="1"/>
</dbReference>
<comment type="caution">
    <text evidence="6">The sequence shown here is derived from an EMBL/GenBank/DDBJ whole genome shotgun (WGS) entry which is preliminary data.</text>
</comment>
<accession>A0ABW1J2Q6</accession>